<accession>A0AAE3QML1</accession>
<evidence type="ECO:0000313" key="4">
    <source>
        <dbReference type="Proteomes" id="UP001241110"/>
    </source>
</evidence>
<dbReference type="AlphaFoldDB" id="A0AAE3QML1"/>
<protein>
    <submittedName>
        <fullName evidence="3">PASTA domain-containing protein</fullName>
    </submittedName>
</protein>
<dbReference type="RefSeq" id="WP_313975750.1">
    <property type="nucleotide sequence ID" value="NZ_JASJOS010000001.1"/>
</dbReference>
<evidence type="ECO:0000256" key="1">
    <source>
        <dbReference type="SAM" id="Phobius"/>
    </source>
</evidence>
<feature type="domain" description="PASTA" evidence="2">
    <location>
        <begin position="181"/>
        <end position="245"/>
    </location>
</feature>
<dbReference type="InterPro" id="IPR005543">
    <property type="entry name" value="PASTA_dom"/>
</dbReference>
<proteinExistence type="predicted"/>
<dbReference type="SUPFAM" id="SSF54184">
    <property type="entry name" value="Penicillin-binding protein 2x (pbp-2x), c-terminal domain"/>
    <property type="match status" value="2"/>
</dbReference>
<sequence>MADTKFIIKTNNKRDLWIQIGIVVLLSLIILLIFFFIYLPWTTNHGESITVPDLRGMKLEELEEFLDDKDLRYEVQDSTFDLNMPPLSVKEQYPKANSKVKAGRKIYLTVVAKNPRMVTMPNLKDMSLKSAEMTLKNYKLIMGSITLKPYLGSVVLEQAIAAGQKVPEGTHINLVAGDGANNKEFTTPDLIGKTEEEAKFEIAASGLILGSTLPAPGTPGTITKQMPAPGTPIRTGDIIDIWITSDAPPATPDQQQEPNL</sequence>
<dbReference type="EMBL" id="JASJOS010000001">
    <property type="protein sequence ID" value="MDJ1479514.1"/>
    <property type="molecule type" value="Genomic_DNA"/>
</dbReference>
<reference evidence="3" key="1">
    <citation type="submission" date="2023-05" db="EMBL/GenBank/DDBJ databases">
        <authorList>
            <person name="Zhang X."/>
        </authorList>
    </citation>
    <scope>NUCLEOTIDE SEQUENCE</scope>
    <source>
        <strain evidence="3">YF14B1</strain>
    </source>
</reference>
<evidence type="ECO:0000259" key="2">
    <source>
        <dbReference type="PROSITE" id="PS51178"/>
    </source>
</evidence>
<evidence type="ECO:0000313" key="3">
    <source>
        <dbReference type="EMBL" id="MDJ1479514.1"/>
    </source>
</evidence>
<dbReference type="PROSITE" id="PS51178">
    <property type="entry name" value="PASTA"/>
    <property type="match status" value="3"/>
</dbReference>
<feature type="transmembrane region" description="Helical" evidence="1">
    <location>
        <begin position="16"/>
        <end position="41"/>
    </location>
</feature>
<dbReference type="Proteomes" id="UP001241110">
    <property type="component" value="Unassembled WGS sequence"/>
</dbReference>
<keyword evidence="1" id="KW-1133">Transmembrane helix</keyword>
<feature type="domain" description="PASTA" evidence="2">
    <location>
        <begin position="46"/>
        <end position="112"/>
    </location>
</feature>
<feature type="domain" description="PASTA" evidence="2">
    <location>
        <begin position="114"/>
        <end position="178"/>
    </location>
</feature>
<dbReference type="Gene3D" id="3.30.10.20">
    <property type="match status" value="3"/>
</dbReference>
<name>A0AAE3QML1_9BACT</name>
<dbReference type="SMART" id="SM00740">
    <property type="entry name" value="PASTA"/>
    <property type="match status" value="3"/>
</dbReference>
<keyword evidence="1" id="KW-0812">Transmembrane</keyword>
<dbReference type="Pfam" id="PF03793">
    <property type="entry name" value="PASTA"/>
    <property type="match status" value="3"/>
</dbReference>
<dbReference type="CDD" id="cd06577">
    <property type="entry name" value="PASTA_pknB"/>
    <property type="match status" value="3"/>
</dbReference>
<comment type="caution">
    <text evidence="3">The sequence shown here is derived from an EMBL/GenBank/DDBJ whole genome shotgun (WGS) entry which is preliminary data.</text>
</comment>
<gene>
    <name evidence="3" type="ORF">QNI16_03390</name>
</gene>
<keyword evidence="1" id="KW-0472">Membrane</keyword>
<organism evidence="3 4">
    <name type="scientific">Xanthocytophaga flava</name>
    <dbReference type="NCBI Taxonomy" id="3048013"/>
    <lineage>
        <taxon>Bacteria</taxon>
        <taxon>Pseudomonadati</taxon>
        <taxon>Bacteroidota</taxon>
        <taxon>Cytophagia</taxon>
        <taxon>Cytophagales</taxon>
        <taxon>Rhodocytophagaceae</taxon>
        <taxon>Xanthocytophaga</taxon>
    </lineage>
</organism>